<protein>
    <recommendedName>
        <fullName evidence="1">DUF427 domain-containing protein</fullName>
    </recommendedName>
</protein>
<dbReference type="EMBL" id="NKYE01000005">
    <property type="protein sequence ID" value="OZM73174.1"/>
    <property type="molecule type" value="Genomic_DNA"/>
</dbReference>
<dbReference type="Pfam" id="PF04248">
    <property type="entry name" value="NTP_transf_9"/>
    <property type="match status" value="2"/>
</dbReference>
<accession>A0A263D3W7</accession>
<evidence type="ECO:0000313" key="2">
    <source>
        <dbReference type="EMBL" id="OZM73174.1"/>
    </source>
</evidence>
<dbReference type="OrthoDB" id="285364at2"/>
<proteinExistence type="predicted"/>
<evidence type="ECO:0000313" key="3">
    <source>
        <dbReference type="Proteomes" id="UP000242444"/>
    </source>
</evidence>
<gene>
    <name evidence="2" type="ORF">CFN78_09865</name>
</gene>
<reference evidence="2 3" key="1">
    <citation type="submission" date="2017-07" db="EMBL/GenBank/DDBJ databases">
        <title>Amycolatopsis antarcticus sp. nov., isolated from the surface of an Antarcticus brown macroalga.</title>
        <authorList>
            <person name="Wang J."/>
            <person name="Leiva S."/>
            <person name="Huang J."/>
            <person name="Huang Y."/>
        </authorList>
    </citation>
    <scope>NUCLEOTIDE SEQUENCE [LARGE SCALE GENOMIC DNA]</scope>
    <source>
        <strain evidence="2 3">AU-G6</strain>
    </source>
</reference>
<dbReference type="InParanoid" id="A0A263D3W7"/>
<organism evidence="2 3">
    <name type="scientific">Amycolatopsis antarctica</name>
    <dbReference type="NCBI Taxonomy" id="1854586"/>
    <lineage>
        <taxon>Bacteria</taxon>
        <taxon>Bacillati</taxon>
        <taxon>Actinomycetota</taxon>
        <taxon>Actinomycetes</taxon>
        <taxon>Pseudonocardiales</taxon>
        <taxon>Pseudonocardiaceae</taxon>
        <taxon>Amycolatopsis</taxon>
    </lineage>
</organism>
<dbReference type="Proteomes" id="UP000242444">
    <property type="component" value="Unassembled WGS sequence"/>
</dbReference>
<dbReference type="InterPro" id="IPR038694">
    <property type="entry name" value="DUF427_sf"/>
</dbReference>
<feature type="domain" description="DUF427" evidence="1">
    <location>
        <begin position="102"/>
        <end position="193"/>
    </location>
</feature>
<dbReference type="RefSeq" id="WP_094862379.1">
    <property type="nucleotide sequence ID" value="NZ_NKYE01000005.1"/>
</dbReference>
<dbReference type="AlphaFoldDB" id="A0A263D3W7"/>
<comment type="caution">
    <text evidence="2">The sequence shown here is derived from an EMBL/GenBank/DDBJ whole genome shotgun (WGS) entry which is preliminary data.</text>
</comment>
<dbReference type="Gene3D" id="2.170.150.40">
    <property type="entry name" value="Domain of unknown function (DUF427)"/>
    <property type="match status" value="2"/>
</dbReference>
<dbReference type="InterPro" id="IPR007361">
    <property type="entry name" value="DUF427"/>
</dbReference>
<dbReference type="PANTHER" id="PTHR34310:SF9">
    <property type="entry name" value="BLR5716 PROTEIN"/>
    <property type="match status" value="1"/>
</dbReference>
<name>A0A263D3W7_9PSEU</name>
<dbReference type="PANTHER" id="PTHR34310">
    <property type="entry name" value="DUF427 DOMAIN PROTEIN (AFU_ORTHOLOGUE AFUA_3G02220)"/>
    <property type="match status" value="1"/>
</dbReference>
<sequence>MDQLRAEQGPKRVRAVLSGKVVADTIRPLLVWEVPYYPTYFLPAEDVGELPAEAVTTRPEVPGHVRIDWQAMDAWFEEDEEVFVHPRDPGVRVDILPSSRHVRVEVDGVTVADTRAARLLFETNLPTRYYLPKLDVRLDLLERSDTVTRCPYKGTSEYFSVRVNGRSHRDLAWSYPTPLWESQKVAGLVCFLDEQVDVFLDGVRQERPVTKFG</sequence>
<keyword evidence="3" id="KW-1185">Reference proteome</keyword>
<evidence type="ECO:0000259" key="1">
    <source>
        <dbReference type="Pfam" id="PF04248"/>
    </source>
</evidence>
<feature type="domain" description="DUF427" evidence="1">
    <location>
        <begin position="13"/>
        <end position="48"/>
    </location>
</feature>